<dbReference type="eggNOG" id="ENOG502ZB2S">
    <property type="taxonomic scope" value="Bacteria"/>
</dbReference>
<reference evidence="1 2" key="1">
    <citation type="submission" date="2013-05" db="EMBL/GenBank/DDBJ databases">
        <title>Genome assembly of Acinetobacter junii MTCC 11364.</title>
        <authorList>
            <person name="Khatri I."/>
            <person name="Singh N.K."/>
            <person name="Subramanian S."/>
            <person name="Mayilraj S."/>
        </authorList>
    </citation>
    <scope>NUCLEOTIDE SEQUENCE [LARGE SCALE GENOMIC DNA]</scope>
    <source>
        <strain evidence="1 2">MTCC 11364</strain>
    </source>
</reference>
<proteinExistence type="predicted"/>
<protein>
    <submittedName>
        <fullName evidence="1">Uncharacterized protein</fullName>
    </submittedName>
</protein>
<dbReference type="RefSeq" id="WP_004907376.1">
    <property type="nucleotide sequence ID" value="NZ_ASYZ01000212.1"/>
</dbReference>
<dbReference type="PATRIC" id="fig|1330047.3.peg.3283"/>
<dbReference type="Proteomes" id="UP000018420">
    <property type="component" value="Unassembled WGS sequence"/>
</dbReference>
<accession>S7WF23</accession>
<dbReference type="EMBL" id="ASYZ01000212">
    <property type="protein sequence ID" value="EPR80377.1"/>
    <property type="molecule type" value="Genomic_DNA"/>
</dbReference>
<sequence>MASVLSDLDELVLKCRDQKAKSYIREAVACYKAGAFRSAIVSTWIAVSFDILDKLKELSLAGDKEAERQIESFDKALF</sequence>
<evidence type="ECO:0000313" key="1">
    <source>
        <dbReference type="EMBL" id="EPR80377.1"/>
    </source>
</evidence>
<evidence type="ECO:0000313" key="2">
    <source>
        <dbReference type="Proteomes" id="UP000018420"/>
    </source>
</evidence>
<dbReference type="AlphaFoldDB" id="S7WF23"/>
<gene>
    <name evidence="1" type="ORF">L292_1654</name>
</gene>
<name>S7WF23_ACIJU</name>
<comment type="caution">
    <text evidence="1">The sequence shown here is derived from an EMBL/GenBank/DDBJ whole genome shotgun (WGS) entry which is preliminary data.</text>
</comment>
<organism evidence="1 2">
    <name type="scientific">Acinetobacter junii CIP 107470 = MTCC 11364</name>
    <dbReference type="NCBI Taxonomy" id="1217666"/>
    <lineage>
        <taxon>Bacteria</taxon>
        <taxon>Pseudomonadati</taxon>
        <taxon>Pseudomonadota</taxon>
        <taxon>Gammaproteobacteria</taxon>
        <taxon>Moraxellales</taxon>
        <taxon>Moraxellaceae</taxon>
        <taxon>Acinetobacter</taxon>
    </lineage>
</organism>